<dbReference type="AlphaFoldDB" id="A0A9P5ZJR7"/>
<sequence>MQRDIDADIATDKFSDLLNDDSTLQMWIDGRQRYLESVIASSVSSAVPSTSVEHVFICTAPDCRASDSARWGSRKRMFISLPEALRHRCESTWLYARSIKPDRFEFAYSTRASAAVGHILSLLKLSLTATTATELVKLRHLFVCCKCALRVGIKDSKPLASFEVFTWGEAVLHYYEDCIVSQTPSSCA</sequence>
<evidence type="ECO:0000313" key="2">
    <source>
        <dbReference type="Proteomes" id="UP000807025"/>
    </source>
</evidence>
<accession>A0A9P5ZJR7</accession>
<organism evidence="1 2">
    <name type="scientific">Pleurotus eryngii</name>
    <name type="common">Boletus of the steppes</name>
    <dbReference type="NCBI Taxonomy" id="5323"/>
    <lineage>
        <taxon>Eukaryota</taxon>
        <taxon>Fungi</taxon>
        <taxon>Dikarya</taxon>
        <taxon>Basidiomycota</taxon>
        <taxon>Agaricomycotina</taxon>
        <taxon>Agaricomycetes</taxon>
        <taxon>Agaricomycetidae</taxon>
        <taxon>Agaricales</taxon>
        <taxon>Pleurotineae</taxon>
        <taxon>Pleurotaceae</taxon>
        <taxon>Pleurotus</taxon>
    </lineage>
</organism>
<reference evidence="1" key="1">
    <citation type="submission" date="2020-11" db="EMBL/GenBank/DDBJ databases">
        <authorList>
            <consortium name="DOE Joint Genome Institute"/>
            <person name="Ahrendt S."/>
            <person name="Riley R."/>
            <person name="Andreopoulos W."/>
            <person name="Labutti K."/>
            <person name="Pangilinan J."/>
            <person name="Ruiz-Duenas F.J."/>
            <person name="Barrasa J.M."/>
            <person name="Sanchez-Garcia M."/>
            <person name="Camarero S."/>
            <person name="Miyauchi S."/>
            <person name="Serrano A."/>
            <person name="Linde D."/>
            <person name="Babiker R."/>
            <person name="Drula E."/>
            <person name="Ayuso-Fernandez I."/>
            <person name="Pacheco R."/>
            <person name="Padilla G."/>
            <person name="Ferreira P."/>
            <person name="Barriuso J."/>
            <person name="Kellner H."/>
            <person name="Castanera R."/>
            <person name="Alfaro M."/>
            <person name="Ramirez L."/>
            <person name="Pisabarro A.G."/>
            <person name="Kuo A."/>
            <person name="Tritt A."/>
            <person name="Lipzen A."/>
            <person name="He G."/>
            <person name="Yan M."/>
            <person name="Ng V."/>
            <person name="Cullen D."/>
            <person name="Martin F."/>
            <person name="Rosso M.-N."/>
            <person name="Henrissat B."/>
            <person name="Hibbett D."/>
            <person name="Martinez A.T."/>
            <person name="Grigoriev I.V."/>
        </authorList>
    </citation>
    <scope>NUCLEOTIDE SEQUENCE</scope>
    <source>
        <strain evidence="1">ATCC 90797</strain>
    </source>
</reference>
<evidence type="ECO:0000313" key="1">
    <source>
        <dbReference type="EMBL" id="KAF9488771.1"/>
    </source>
</evidence>
<proteinExistence type="predicted"/>
<protein>
    <submittedName>
        <fullName evidence="1">Uncharacterized protein</fullName>
    </submittedName>
</protein>
<dbReference type="Proteomes" id="UP000807025">
    <property type="component" value="Unassembled WGS sequence"/>
</dbReference>
<gene>
    <name evidence="1" type="ORF">BDN71DRAFT_409786</name>
</gene>
<keyword evidence="2" id="KW-1185">Reference proteome</keyword>
<comment type="caution">
    <text evidence="1">The sequence shown here is derived from an EMBL/GenBank/DDBJ whole genome shotgun (WGS) entry which is preliminary data.</text>
</comment>
<dbReference type="OrthoDB" id="2322499at2759"/>
<name>A0A9P5ZJR7_PLEER</name>
<dbReference type="EMBL" id="MU154698">
    <property type="protein sequence ID" value="KAF9488771.1"/>
    <property type="molecule type" value="Genomic_DNA"/>
</dbReference>